<evidence type="ECO:0000313" key="1">
    <source>
        <dbReference type="EMBL" id="KFB00258.1"/>
    </source>
</evidence>
<comment type="caution">
    <text evidence="1">The sequence shown here is derived from an EMBL/GenBank/DDBJ whole genome shotgun (WGS) entry which is preliminary data.</text>
</comment>
<dbReference type="Gene3D" id="3.30.420.250">
    <property type="match status" value="1"/>
</dbReference>
<dbReference type="CDD" id="cd24013">
    <property type="entry name" value="ASKHA_ATPase_BT3980-like"/>
    <property type="match status" value="1"/>
</dbReference>
<dbReference type="Proteomes" id="UP000028521">
    <property type="component" value="Unassembled WGS sequence"/>
</dbReference>
<dbReference type="InterPro" id="IPR024213">
    <property type="entry name" value="DUF3822"/>
</dbReference>
<evidence type="ECO:0008006" key="3">
    <source>
        <dbReference type="Google" id="ProtNLM"/>
    </source>
</evidence>
<sequence length="282" mass="32654">METGQKPMATANNSNITNLTNQDLSIQISLNGLSFCGLHTKTNTITFIKHVVLEKKTTPIQILDKLKHCFNTINELQRSFNQVNVVYVNELATLVPKALFDENHLADYLKFNSKILKSDFVTYDTLDINNSVNVYVPYVNTNNYIYDKFGSFSYKHYATVLIDNILTAEANSNQTKMYVHVGHAHFEIVVVTLGKLQFYNTFEFLTKEDFIYYLLFTVEQLALNPETLQLVFLGNIHQDDMLYNIAYKYIRHVSFGHRKDDYSYVERPKTAYSDFVLIHSFS</sequence>
<dbReference type="EMBL" id="JPFK01000009">
    <property type="protein sequence ID" value="KFB00258.1"/>
    <property type="molecule type" value="Genomic_DNA"/>
</dbReference>
<dbReference type="Gene3D" id="3.30.420.260">
    <property type="match status" value="1"/>
</dbReference>
<dbReference type="STRING" id="1197477.IA57_12635"/>
<gene>
    <name evidence="1" type="ORF">IA57_12635</name>
</gene>
<organism evidence="1 2">
    <name type="scientific">Mangrovimonas yunxiaonensis</name>
    <dbReference type="NCBI Taxonomy" id="1197477"/>
    <lineage>
        <taxon>Bacteria</taxon>
        <taxon>Pseudomonadati</taxon>
        <taxon>Bacteroidota</taxon>
        <taxon>Flavobacteriia</taxon>
        <taxon>Flavobacteriales</taxon>
        <taxon>Flavobacteriaceae</taxon>
        <taxon>Mangrovimonas</taxon>
    </lineage>
</organism>
<dbReference type="eggNOG" id="ENOG5030DYA">
    <property type="taxonomic scope" value="Bacteria"/>
</dbReference>
<evidence type="ECO:0000313" key="2">
    <source>
        <dbReference type="Proteomes" id="UP000028521"/>
    </source>
</evidence>
<keyword evidence="2" id="KW-1185">Reference proteome</keyword>
<dbReference type="Pfam" id="PF12864">
    <property type="entry name" value="DUF3822"/>
    <property type="match status" value="1"/>
</dbReference>
<reference evidence="1 2" key="1">
    <citation type="journal article" date="2014" name="Genome Announc.">
        <title>Draft Genome Sequence of the Algicidal Bacterium Mangrovimonas yunxiaonensis Strain LY01.</title>
        <authorList>
            <person name="Li Y."/>
            <person name="Zhu H."/>
            <person name="Li C."/>
            <person name="Zhang H."/>
            <person name="Chen Z."/>
            <person name="Zheng W."/>
            <person name="Xu H."/>
            <person name="Zheng T."/>
        </authorList>
    </citation>
    <scope>NUCLEOTIDE SEQUENCE [LARGE SCALE GENOMIC DNA]</scope>
    <source>
        <strain evidence="1 2">LY01</strain>
    </source>
</reference>
<reference evidence="2" key="2">
    <citation type="submission" date="2014-07" db="EMBL/GenBank/DDBJ databases">
        <title>Genome sequence of Mangrovimonas yunxiaonensis.</title>
        <authorList>
            <person name="Li Y."/>
            <person name="Zheng T."/>
        </authorList>
    </citation>
    <scope>NUCLEOTIDE SEQUENCE [LARGE SCALE GENOMIC DNA]</scope>
    <source>
        <strain evidence="2">LY01</strain>
    </source>
</reference>
<name>A0A084THS2_9FLAO</name>
<proteinExistence type="predicted"/>
<dbReference type="AlphaFoldDB" id="A0A084THS2"/>
<accession>A0A084THS2</accession>
<protein>
    <recommendedName>
        <fullName evidence="3">DUF3822 domain-containing protein</fullName>
    </recommendedName>
</protein>